<feature type="domain" description="HTH LytTR-type" evidence="1">
    <location>
        <begin position="34"/>
        <end position="118"/>
    </location>
</feature>
<organism evidence="2 3">
    <name type="scientific">Fibrella aquatilis</name>
    <dbReference type="NCBI Taxonomy" id="2817059"/>
    <lineage>
        <taxon>Bacteria</taxon>
        <taxon>Pseudomonadati</taxon>
        <taxon>Bacteroidota</taxon>
        <taxon>Cytophagia</taxon>
        <taxon>Cytophagales</taxon>
        <taxon>Spirosomataceae</taxon>
        <taxon>Fibrella</taxon>
    </lineage>
</organism>
<dbReference type="SMART" id="SM00850">
    <property type="entry name" value="LytTR"/>
    <property type="match status" value="1"/>
</dbReference>
<gene>
    <name evidence="2" type="ORF">J2I48_22645</name>
</gene>
<dbReference type="GO" id="GO:0000156">
    <property type="term" value="F:phosphorelay response regulator activity"/>
    <property type="evidence" value="ECO:0007669"/>
    <property type="project" value="InterPro"/>
</dbReference>
<dbReference type="GO" id="GO:0003677">
    <property type="term" value="F:DNA binding"/>
    <property type="evidence" value="ECO:0007669"/>
    <property type="project" value="InterPro"/>
</dbReference>
<reference evidence="2 3" key="1">
    <citation type="submission" date="2021-03" db="EMBL/GenBank/DDBJ databases">
        <title>Fibrella sp. HMF5036 genome sequencing and assembly.</title>
        <authorList>
            <person name="Kang H."/>
            <person name="Kim H."/>
            <person name="Bae S."/>
            <person name="Joh K."/>
        </authorList>
    </citation>
    <scope>NUCLEOTIDE SEQUENCE [LARGE SCALE GENOMIC DNA]</scope>
    <source>
        <strain evidence="2 3">HMF5036</strain>
    </source>
</reference>
<dbReference type="PANTHER" id="PTHR37299">
    <property type="entry name" value="TRANSCRIPTIONAL REGULATOR-RELATED"/>
    <property type="match status" value="1"/>
</dbReference>
<dbReference type="Gene3D" id="2.40.50.1020">
    <property type="entry name" value="LytTr DNA-binding domain"/>
    <property type="match status" value="1"/>
</dbReference>
<dbReference type="Proteomes" id="UP000664795">
    <property type="component" value="Unassembled WGS sequence"/>
</dbReference>
<proteinExistence type="predicted"/>
<evidence type="ECO:0000259" key="1">
    <source>
        <dbReference type="PROSITE" id="PS50930"/>
    </source>
</evidence>
<comment type="caution">
    <text evidence="2">The sequence shown here is derived from an EMBL/GenBank/DDBJ whole genome shotgun (WGS) entry which is preliminary data.</text>
</comment>
<dbReference type="Pfam" id="PF04397">
    <property type="entry name" value="LytTR"/>
    <property type="match status" value="1"/>
</dbReference>
<name>A0A939GBI8_9BACT</name>
<sequence>MKPLATPLNSLPFTLTDCILIPIRAHHYERIVKRDIRYFQAEGNWVDLFTTTHMYRLSTNIGQIQAQLDKQQFVRISRRHLVNIDRTCGLRGSELLIDDEPLPIGRQYRTALLSVLPILRMKAEPETEAI</sequence>
<dbReference type="EMBL" id="JAFMYU010000023">
    <property type="protein sequence ID" value="MBO0933825.1"/>
    <property type="molecule type" value="Genomic_DNA"/>
</dbReference>
<dbReference type="AlphaFoldDB" id="A0A939GBI8"/>
<evidence type="ECO:0000313" key="3">
    <source>
        <dbReference type="Proteomes" id="UP000664795"/>
    </source>
</evidence>
<dbReference type="PANTHER" id="PTHR37299:SF1">
    <property type="entry name" value="STAGE 0 SPORULATION PROTEIN A HOMOLOG"/>
    <property type="match status" value="1"/>
</dbReference>
<evidence type="ECO:0000313" key="2">
    <source>
        <dbReference type="EMBL" id="MBO0933825.1"/>
    </source>
</evidence>
<dbReference type="InterPro" id="IPR007492">
    <property type="entry name" value="LytTR_DNA-bd_dom"/>
</dbReference>
<dbReference type="RefSeq" id="WP_207337790.1">
    <property type="nucleotide sequence ID" value="NZ_JAFMYU010000023.1"/>
</dbReference>
<dbReference type="InterPro" id="IPR046947">
    <property type="entry name" value="LytR-like"/>
</dbReference>
<protein>
    <submittedName>
        <fullName evidence="2">LytTR family transcriptional regulator</fullName>
    </submittedName>
</protein>
<dbReference type="PROSITE" id="PS50930">
    <property type="entry name" value="HTH_LYTTR"/>
    <property type="match status" value="1"/>
</dbReference>
<keyword evidence="3" id="KW-1185">Reference proteome</keyword>
<accession>A0A939GBI8</accession>